<proteinExistence type="predicted"/>
<sequence length="147" mass="16877">MIHENTFKKIEFNGAKGLIYLGDKILVYRRDLKTKKSPGCLDMIGGGKDGDESPFETFKREVKEEVGLDIQASDIQFSCPFPSYDDPNMISFFFVTKPLNYLKSDVKFGNEGTEWLTMTPQEFVNRPDAIERQQKRVSDYLTGKLFV</sequence>
<organism evidence="3 4">
    <name type="scientific">Candidatus Taylorbacteria bacterium RIFCSPHIGHO2_12_FULL_45_16</name>
    <dbReference type="NCBI Taxonomy" id="1802315"/>
    <lineage>
        <taxon>Bacteria</taxon>
        <taxon>Candidatus Tayloriibacteriota</taxon>
    </lineage>
</organism>
<dbReference type="PROSITE" id="PS00893">
    <property type="entry name" value="NUDIX_BOX"/>
    <property type="match status" value="1"/>
</dbReference>
<gene>
    <name evidence="3" type="ORF">A3F51_02910</name>
</gene>
<accession>A0A1G2N0H4</accession>
<dbReference type="EMBL" id="MHRT01000010">
    <property type="protein sequence ID" value="OHA28701.1"/>
    <property type="molecule type" value="Genomic_DNA"/>
</dbReference>
<dbReference type="Proteomes" id="UP000178089">
    <property type="component" value="Unassembled WGS sequence"/>
</dbReference>
<dbReference type="InterPro" id="IPR015797">
    <property type="entry name" value="NUDIX_hydrolase-like_dom_sf"/>
</dbReference>
<evidence type="ECO:0000313" key="4">
    <source>
        <dbReference type="Proteomes" id="UP000178089"/>
    </source>
</evidence>
<dbReference type="Pfam" id="PF00293">
    <property type="entry name" value="NUDIX"/>
    <property type="match status" value="1"/>
</dbReference>
<dbReference type="InterPro" id="IPR020084">
    <property type="entry name" value="NUDIX_hydrolase_CS"/>
</dbReference>
<keyword evidence="1" id="KW-0378">Hydrolase</keyword>
<dbReference type="GO" id="GO:0016787">
    <property type="term" value="F:hydrolase activity"/>
    <property type="evidence" value="ECO:0007669"/>
    <property type="project" value="UniProtKB-KW"/>
</dbReference>
<feature type="domain" description="Nudix hydrolase" evidence="2">
    <location>
        <begin position="1"/>
        <end position="141"/>
    </location>
</feature>
<dbReference type="AlphaFoldDB" id="A0A1G2N0H4"/>
<evidence type="ECO:0000256" key="1">
    <source>
        <dbReference type="ARBA" id="ARBA00022801"/>
    </source>
</evidence>
<protein>
    <recommendedName>
        <fullName evidence="2">Nudix hydrolase domain-containing protein</fullName>
    </recommendedName>
</protein>
<dbReference type="STRING" id="1802315.A3F51_02910"/>
<name>A0A1G2N0H4_9BACT</name>
<dbReference type="SUPFAM" id="SSF55811">
    <property type="entry name" value="Nudix"/>
    <property type="match status" value="1"/>
</dbReference>
<reference evidence="3 4" key="1">
    <citation type="journal article" date="2016" name="Nat. Commun.">
        <title>Thousands of microbial genomes shed light on interconnected biogeochemical processes in an aquifer system.</title>
        <authorList>
            <person name="Anantharaman K."/>
            <person name="Brown C.T."/>
            <person name="Hug L.A."/>
            <person name="Sharon I."/>
            <person name="Castelle C.J."/>
            <person name="Probst A.J."/>
            <person name="Thomas B.C."/>
            <person name="Singh A."/>
            <person name="Wilkins M.J."/>
            <person name="Karaoz U."/>
            <person name="Brodie E.L."/>
            <person name="Williams K.H."/>
            <person name="Hubbard S.S."/>
            <person name="Banfield J.F."/>
        </authorList>
    </citation>
    <scope>NUCLEOTIDE SEQUENCE [LARGE SCALE GENOMIC DNA]</scope>
</reference>
<evidence type="ECO:0000259" key="2">
    <source>
        <dbReference type="PROSITE" id="PS51462"/>
    </source>
</evidence>
<dbReference type="InterPro" id="IPR000086">
    <property type="entry name" value="NUDIX_hydrolase_dom"/>
</dbReference>
<dbReference type="Gene3D" id="3.90.79.10">
    <property type="entry name" value="Nucleoside Triphosphate Pyrophosphohydrolase"/>
    <property type="match status" value="1"/>
</dbReference>
<dbReference type="PROSITE" id="PS51462">
    <property type="entry name" value="NUDIX"/>
    <property type="match status" value="1"/>
</dbReference>
<evidence type="ECO:0000313" key="3">
    <source>
        <dbReference type="EMBL" id="OHA28701.1"/>
    </source>
</evidence>
<comment type="caution">
    <text evidence="3">The sequence shown here is derived from an EMBL/GenBank/DDBJ whole genome shotgun (WGS) entry which is preliminary data.</text>
</comment>